<gene>
    <name evidence="3" type="ORF">ACFQ1S_16805</name>
</gene>
<feature type="region of interest" description="Disordered" evidence="1">
    <location>
        <begin position="45"/>
        <end position="69"/>
    </location>
</feature>
<name>A0ABW3MBL3_9PSEU</name>
<keyword evidence="3" id="KW-0808">Transferase</keyword>
<reference evidence="4" key="1">
    <citation type="journal article" date="2019" name="Int. J. Syst. Evol. Microbiol.">
        <title>The Global Catalogue of Microorganisms (GCM) 10K type strain sequencing project: providing services to taxonomists for standard genome sequencing and annotation.</title>
        <authorList>
            <consortium name="The Broad Institute Genomics Platform"/>
            <consortium name="The Broad Institute Genome Sequencing Center for Infectious Disease"/>
            <person name="Wu L."/>
            <person name="Ma J."/>
        </authorList>
    </citation>
    <scope>NUCLEOTIDE SEQUENCE [LARGE SCALE GENOMIC DNA]</scope>
    <source>
        <strain evidence="4">JCM 31486</strain>
    </source>
</reference>
<keyword evidence="3" id="KW-0328">Glycosyltransferase</keyword>
<dbReference type="Proteomes" id="UP001597045">
    <property type="component" value="Unassembled WGS sequence"/>
</dbReference>
<evidence type="ECO:0000313" key="3">
    <source>
        <dbReference type="EMBL" id="MFD1047089.1"/>
    </source>
</evidence>
<dbReference type="InterPro" id="IPR029044">
    <property type="entry name" value="Nucleotide-diphossugar_trans"/>
</dbReference>
<keyword evidence="4" id="KW-1185">Reference proteome</keyword>
<dbReference type="Pfam" id="PF00535">
    <property type="entry name" value="Glycos_transf_2"/>
    <property type="match status" value="1"/>
</dbReference>
<protein>
    <submittedName>
        <fullName evidence="3">Glycosyltransferase family 2 protein</fullName>
        <ecNumber evidence="3">2.4.-.-</ecNumber>
    </submittedName>
</protein>
<evidence type="ECO:0000313" key="4">
    <source>
        <dbReference type="Proteomes" id="UP001597045"/>
    </source>
</evidence>
<dbReference type="SUPFAM" id="SSF53448">
    <property type="entry name" value="Nucleotide-diphospho-sugar transferases"/>
    <property type="match status" value="1"/>
</dbReference>
<proteinExistence type="predicted"/>
<dbReference type="GO" id="GO:0016757">
    <property type="term" value="F:glycosyltransferase activity"/>
    <property type="evidence" value="ECO:0007669"/>
    <property type="project" value="UniProtKB-KW"/>
</dbReference>
<organism evidence="3 4">
    <name type="scientific">Kibdelosporangium lantanae</name>
    <dbReference type="NCBI Taxonomy" id="1497396"/>
    <lineage>
        <taxon>Bacteria</taxon>
        <taxon>Bacillati</taxon>
        <taxon>Actinomycetota</taxon>
        <taxon>Actinomycetes</taxon>
        <taxon>Pseudonocardiales</taxon>
        <taxon>Pseudonocardiaceae</taxon>
        <taxon>Kibdelosporangium</taxon>
    </lineage>
</organism>
<feature type="domain" description="Glycosyltransferase 2-like" evidence="2">
    <location>
        <begin position="13"/>
        <end position="59"/>
    </location>
</feature>
<accession>A0ABW3MBL3</accession>
<feature type="non-terminal residue" evidence="3">
    <location>
        <position position="69"/>
    </location>
</feature>
<evidence type="ECO:0000256" key="1">
    <source>
        <dbReference type="SAM" id="MobiDB-lite"/>
    </source>
</evidence>
<dbReference type="Gene3D" id="3.90.550.10">
    <property type="entry name" value="Spore Coat Polysaccharide Biosynthesis Protein SpsA, Chain A"/>
    <property type="match status" value="1"/>
</dbReference>
<comment type="caution">
    <text evidence="3">The sequence shown here is derived from an EMBL/GenBank/DDBJ whole genome shotgun (WGS) entry which is preliminary data.</text>
</comment>
<evidence type="ECO:0000259" key="2">
    <source>
        <dbReference type="Pfam" id="PF00535"/>
    </source>
</evidence>
<dbReference type="EC" id="2.4.-.-" evidence="3"/>
<dbReference type="InterPro" id="IPR001173">
    <property type="entry name" value="Glyco_trans_2-like"/>
</dbReference>
<dbReference type="EMBL" id="JBHTIS010000922">
    <property type="protein sequence ID" value="MFD1047089.1"/>
    <property type="molecule type" value="Genomic_DNA"/>
</dbReference>
<sequence length="69" mass="7634">MTEPRRYGDELAVVTVTYSPGETLERFLDTLDKATKRPYRVVLADNGSTDGAPERAAEREGVQFLSTGE</sequence>
<feature type="compositionally biased region" description="Basic and acidic residues" evidence="1">
    <location>
        <begin position="52"/>
        <end position="61"/>
    </location>
</feature>